<dbReference type="AlphaFoldDB" id="A0A2H1JQG0"/>
<dbReference type="RefSeq" id="WP_244195249.1">
    <property type="nucleotide sequence ID" value="NZ_FXYX01000016.1"/>
</dbReference>
<accession>A0A2H1JQG0</accession>
<evidence type="ECO:0008006" key="3">
    <source>
        <dbReference type="Google" id="ProtNLM"/>
    </source>
</evidence>
<dbReference type="Proteomes" id="UP000234382">
    <property type="component" value="Unassembled WGS sequence"/>
</dbReference>
<dbReference type="InterPro" id="IPR016024">
    <property type="entry name" value="ARM-type_fold"/>
</dbReference>
<protein>
    <recommendedName>
        <fullName evidence="3">HEAT repeat-containing protein</fullName>
    </recommendedName>
</protein>
<evidence type="ECO:0000313" key="2">
    <source>
        <dbReference type="Proteomes" id="UP000234382"/>
    </source>
</evidence>
<gene>
    <name evidence="1" type="ORF">BI49514_02241</name>
</gene>
<name>A0A2H1JQG0_9MICO</name>
<organism evidence="1 2">
    <name type="scientific">Brevibacterium iodinum ATCC 49514</name>
    <dbReference type="NCBI Taxonomy" id="1255616"/>
    <lineage>
        <taxon>Bacteria</taxon>
        <taxon>Bacillati</taxon>
        <taxon>Actinomycetota</taxon>
        <taxon>Actinomycetes</taxon>
        <taxon>Micrococcales</taxon>
        <taxon>Brevibacteriaceae</taxon>
        <taxon>Brevibacterium</taxon>
    </lineage>
</organism>
<reference evidence="2" key="1">
    <citation type="submission" date="2017-03" db="EMBL/GenBank/DDBJ databases">
        <authorList>
            <person name="Monnet C."/>
        </authorList>
    </citation>
    <scope>NUCLEOTIDE SEQUENCE [LARGE SCALE GENOMIC DNA]</scope>
    <source>
        <strain evidence="2">ATCC 49514</strain>
    </source>
</reference>
<dbReference type="InterPro" id="IPR011989">
    <property type="entry name" value="ARM-like"/>
</dbReference>
<sequence length="122" mass="13756">MTHPLNSHQRLQAAMAIGTRADHRDLAKLIARCRIEPDFFVRDMLTWALTRLPADDTVARLIAELDSPLPQAISQSMHTLSKIGDVRLAGHGPGPDRHCIHRPYRHRGGPQRVESRRCPCAR</sequence>
<evidence type="ECO:0000313" key="1">
    <source>
        <dbReference type="EMBL" id="SMX89661.1"/>
    </source>
</evidence>
<dbReference type="SUPFAM" id="SSF48371">
    <property type="entry name" value="ARM repeat"/>
    <property type="match status" value="1"/>
</dbReference>
<keyword evidence="2" id="KW-1185">Reference proteome</keyword>
<dbReference type="EMBL" id="FXYX01000016">
    <property type="protein sequence ID" value="SMX89661.1"/>
    <property type="molecule type" value="Genomic_DNA"/>
</dbReference>
<proteinExistence type="predicted"/>
<dbReference type="Gene3D" id="1.25.10.10">
    <property type="entry name" value="Leucine-rich Repeat Variant"/>
    <property type="match status" value="1"/>
</dbReference>